<evidence type="ECO:0000313" key="1">
    <source>
        <dbReference type="EMBL" id="MCU7613811.1"/>
    </source>
</evidence>
<keyword evidence="2" id="KW-1185">Reference proteome</keyword>
<comment type="caution">
    <text evidence="1">The sequence shown here is derived from an EMBL/GenBank/DDBJ whole genome shotgun (WGS) entry which is preliminary data.</text>
</comment>
<reference evidence="2" key="1">
    <citation type="submission" date="2023-07" db="EMBL/GenBank/DDBJ databases">
        <title>Chryseobacterium sp. GMJ5 Genome sequencing and assembly.</title>
        <authorList>
            <person name="Jung Y."/>
        </authorList>
    </citation>
    <scope>NUCLEOTIDE SEQUENCE [LARGE SCALE GENOMIC DNA]</scope>
    <source>
        <strain evidence="2">GMJ5</strain>
    </source>
</reference>
<evidence type="ECO:0000313" key="2">
    <source>
        <dbReference type="Proteomes" id="UP001208114"/>
    </source>
</evidence>
<proteinExistence type="predicted"/>
<organism evidence="1 2">
    <name type="scientific">Chryseobacterium gilvum</name>
    <dbReference type="NCBI Taxonomy" id="2976534"/>
    <lineage>
        <taxon>Bacteria</taxon>
        <taxon>Pseudomonadati</taxon>
        <taxon>Bacteroidota</taxon>
        <taxon>Flavobacteriia</taxon>
        <taxon>Flavobacteriales</taxon>
        <taxon>Weeksellaceae</taxon>
        <taxon>Chryseobacterium group</taxon>
        <taxon>Chryseobacterium</taxon>
    </lineage>
</organism>
<protein>
    <submittedName>
        <fullName evidence="1">Uncharacterized protein</fullName>
    </submittedName>
</protein>
<dbReference type="RefSeq" id="WP_262989652.1">
    <property type="nucleotide sequence ID" value="NZ_JAOTEN010000001.1"/>
</dbReference>
<gene>
    <name evidence="1" type="ORF">N0B16_05110</name>
</gene>
<sequence length="206" mass="24662">MNFNFKEINRNKLFRFTEEQKVQIFKVYDRLCEIYKISIIDVKDTPLSRFKPIVENQDFIPHISYLVQSESSSFYLYIITRIVRYNSKYGSTSKEYLKVWGLKELGEDFGDIVIRKETFSDKITEIFKNFDIDFKNDRDFSKTFYVLCKNETETKKFLNKSTRQLLKSFPDKDFQLEVKNNVLSFGLPKKLSLPRLLQISEFLNEI</sequence>
<dbReference type="Proteomes" id="UP001208114">
    <property type="component" value="Unassembled WGS sequence"/>
</dbReference>
<dbReference type="EMBL" id="JAOTEN010000001">
    <property type="protein sequence ID" value="MCU7613811.1"/>
    <property type="molecule type" value="Genomic_DNA"/>
</dbReference>
<name>A0ABT2VUY3_9FLAO</name>
<accession>A0ABT2VUY3</accession>